<reference evidence="9 10" key="1">
    <citation type="journal article" date="2024" name="Nat. Commun.">
        <title>Phylogenomics reveals the evolutionary origins of lichenization in chlorophyte algae.</title>
        <authorList>
            <person name="Puginier C."/>
            <person name="Libourel C."/>
            <person name="Otte J."/>
            <person name="Skaloud P."/>
            <person name="Haon M."/>
            <person name="Grisel S."/>
            <person name="Petersen M."/>
            <person name="Berrin J.G."/>
            <person name="Delaux P.M."/>
            <person name="Dal Grande F."/>
            <person name="Keller J."/>
        </authorList>
    </citation>
    <scope>NUCLEOTIDE SEQUENCE [LARGE SCALE GENOMIC DNA]</scope>
    <source>
        <strain evidence="9 10">SAG 2036</strain>
    </source>
</reference>
<evidence type="ECO:0000313" key="10">
    <source>
        <dbReference type="Proteomes" id="UP001465755"/>
    </source>
</evidence>
<evidence type="ECO:0000256" key="8">
    <source>
        <dbReference type="ARBA" id="ARBA00023485"/>
    </source>
</evidence>
<evidence type="ECO:0000256" key="6">
    <source>
        <dbReference type="ARBA" id="ARBA00023180"/>
    </source>
</evidence>
<accession>A0AAW1P6R0</accession>
<protein>
    <recommendedName>
        <fullName evidence="8">SREBP regulating gene protein</fullName>
    </recommendedName>
</protein>
<evidence type="ECO:0000256" key="3">
    <source>
        <dbReference type="ARBA" id="ARBA00022989"/>
    </source>
</evidence>
<dbReference type="PANTHER" id="PTHR13481:SF0">
    <property type="entry name" value="SREBP REGULATING GENE PROTEIN"/>
    <property type="match status" value="1"/>
</dbReference>
<dbReference type="PANTHER" id="PTHR13481">
    <property type="entry name" value="SREBP REGULATING GENE PROTEIN"/>
    <property type="match status" value="1"/>
</dbReference>
<name>A0AAW1P6R0_9CHLO</name>
<dbReference type="GO" id="GO:2000640">
    <property type="term" value="P:positive regulation of SREBP signaling pathway"/>
    <property type="evidence" value="ECO:0007669"/>
    <property type="project" value="InterPro"/>
</dbReference>
<evidence type="ECO:0000256" key="1">
    <source>
        <dbReference type="ARBA" id="ARBA00004194"/>
    </source>
</evidence>
<dbReference type="InterPro" id="IPR019352">
    <property type="entry name" value="SPRING1"/>
</dbReference>
<dbReference type="Proteomes" id="UP001465755">
    <property type="component" value="Unassembled WGS sequence"/>
</dbReference>
<sequence length="302" mass="32995">MSTAALQEVGPFVLVLVSPLWQARRHQDAVVDSLTPPGRRLLIRRFPGDTGLADDLTRSCNNTISGRWLISDDQGWVCSRDQVLPETGCCNGGDQFSCETCSVENQCCKEYERCVSCCLAPRHNASTLYLTSFRSPDRDNTGRWSSAFEYCRGKCRTTSRSTVHENAYLDPHHHCFSNSGKPTTPTPPVPALPNTITLAVGQRGQSCQDACLEANPAGKLACAPQHFASLNDCNRLRTHFACEAGCDDVEGVAAEHPGYVVTAAPKQQRPAMCIVDLSANVSGTSTAYNYEFQDSQGPHYSR</sequence>
<gene>
    <name evidence="9" type="ORF">WJX73_004026</name>
</gene>
<keyword evidence="2" id="KW-0812">Transmembrane</keyword>
<evidence type="ECO:0000256" key="5">
    <source>
        <dbReference type="ARBA" id="ARBA00023136"/>
    </source>
</evidence>
<comment type="caution">
    <text evidence="9">The sequence shown here is derived from an EMBL/GenBank/DDBJ whole genome shotgun (WGS) entry which is preliminary data.</text>
</comment>
<evidence type="ECO:0000256" key="4">
    <source>
        <dbReference type="ARBA" id="ARBA00023034"/>
    </source>
</evidence>
<comment type="subcellular location">
    <subcellularLocation>
        <location evidence="1">Golgi apparatus membrane</location>
        <topology evidence="1">Single-pass membrane protein</topology>
    </subcellularLocation>
</comment>
<organism evidence="9 10">
    <name type="scientific">Symbiochloris irregularis</name>
    <dbReference type="NCBI Taxonomy" id="706552"/>
    <lineage>
        <taxon>Eukaryota</taxon>
        <taxon>Viridiplantae</taxon>
        <taxon>Chlorophyta</taxon>
        <taxon>core chlorophytes</taxon>
        <taxon>Trebouxiophyceae</taxon>
        <taxon>Trebouxiales</taxon>
        <taxon>Trebouxiaceae</taxon>
        <taxon>Symbiochloris</taxon>
    </lineage>
</organism>
<keyword evidence="4" id="KW-0333">Golgi apparatus</keyword>
<dbReference type="Pfam" id="PF10218">
    <property type="entry name" value="SPRING1"/>
    <property type="match status" value="1"/>
</dbReference>
<proteinExistence type="inferred from homology"/>
<comment type="similarity">
    <text evidence="7">Belongs to the SPRING family.</text>
</comment>
<dbReference type="AlphaFoldDB" id="A0AAW1P6R0"/>
<keyword evidence="3" id="KW-1133">Transmembrane helix</keyword>
<evidence type="ECO:0000256" key="7">
    <source>
        <dbReference type="ARBA" id="ARBA00023461"/>
    </source>
</evidence>
<dbReference type="EMBL" id="JALJOQ010000026">
    <property type="protein sequence ID" value="KAK9808166.1"/>
    <property type="molecule type" value="Genomic_DNA"/>
</dbReference>
<evidence type="ECO:0000256" key="2">
    <source>
        <dbReference type="ARBA" id="ARBA00022692"/>
    </source>
</evidence>
<keyword evidence="10" id="KW-1185">Reference proteome</keyword>
<keyword evidence="5" id="KW-0472">Membrane</keyword>
<dbReference type="GO" id="GO:0000139">
    <property type="term" value="C:Golgi membrane"/>
    <property type="evidence" value="ECO:0007669"/>
    <property type="project" value="UniProtKB-SubCell"/>
</dbReference>
<evidence type="ECO:0000313" key="9">
    <source>
        <dbReference type="EMBL" id="KAK9808166.1"/>
    </source>
</evidence>
<keyword evidence="6" id="KW-0325">Glycoprotein</keyword>